<protein>
    <submittedName>
        <fullName evidence="2">Uma2 family endonuclease</fullName>
    </submittedName>
</protein>
<comment type="caution">
    <text evidence="2">The sequence shown here is derived from an EMBL/GenBank/DDBJ whole genome shotgun (WGS) entry which is preliminary data.</text>
</comment>
<keyword evidence="3" id="KW-1185">Reference proteome</keyword>
<keyword evidence="2" id="KW-0540">Nuclease</keyword>
<dbReference type="Pfam" id="PF05685">
    <property type="entry name" value="Uma2"/>
    <property type="match status" value="1"/>
</dbReference>
<feature type="domain" description="Putative restriction endonuclease" evidence="1">
    <location>
        <begin position="12"/>
        <end position="170"/>
    </location>
</feature>
<dbReference type="RefSeq" id="WP_275820928.1">
    <property type="nucleotide sequence ID" value="NZ_BAAANM010000021.1"/>
</dbReference>
<dbReference type="PANTHER" id="PTHR35400">
    <property type="entry name" value="SLR1083 PROTEIN"/>
    <property type="match status" value="1"/>
</dbReference>
<dbReference type="GO" id="GO:0004519">
    <property type="term" value="F:endonuclease activity"/>
    <property type="evidence" value="ECO:0007669"/>
    <property type="project" value="UniProtKB-KW"/>
</dbReference>
<reference evidence="2 3" key="1">
    <citation type="submission" date="2023-03" db="EMBL/GenBank/DDBJ databases">
        <title>Draft genome sequence of type strain Streptomyces ferralitis JCM 14344.</title>
        <authorList>
            <person name="Klaysubun C."/>
            <person name="Duangmal K."/>
        </authorList>
    </citation>
    <scope>NUCLEOTIDE SEQUENCE [LARGE SCALE GENOMIC DNA]</scope>
    <source>
        <strain evidence="2 3">JCM 14344</strain>
    </source>
</reference>
<evidence type="ECO:0000313" key="2">
    <source>
        <dbReference type="EMBL" id="MDF2260380.1"/>
    </source>
</evidence>
<dbReference type="EMBL" id="JARHTQ010000033">
    <property type="protein sequence ID" value="MDF2260380.1"/>
    <property type="molecule type" value="Genomic_DNA"/>
</dbReference>
<sequence>MTIELERSHSTLEHLEVPEGYKAEIVNGEIVLWPTRAFHFGTIVELVRQITPQLPETLRYTGDTITPFPEENSELCPDIIILPKAEYEKNSAVYPAEVIEAAFEVVSPSTGSRDYGLKVGAYARAGIPLYIIADPYAAQLVVQHKPIDGEYAYRNIVPYGEKAEVPGDLPLAIDTSELPADTKS</sequence>
<organism evidence="2 3">
    <name type="scientific">Streptantibioticus ferralitis</name>
    <dbReference type="NCBI Taxonomy" id="236510"/>
    <lineage>
        <taxon>Bacteria</taxon>
        <taxon>Bacillati</taxon>
        <taxon>Actinomycetota</taxon>
        <taxon>Actinomycetes</taxon>
        <taxon>Kitasatosporales</taxon>
        <taxon>Streptomycetaceae</taxon>
        <taxon>Streptantibioticus</taxon>
    </lineage>
</organism>
<dbReference type="PANTHER" id="PTHR35400:SF3">
    <property type="entry name" value="SLL1072 PROTEIN"/>
    <property type="match status" value="1"/>
</dbReference>
<dbReference type="CDD" id="cd06260">
    <property type="entry name" value="DUF820-like"/>
    <property type="match status" value="1"/>
</dbReference>
<evidence type="ECO:0000313" key="3">
    <source>
        <dbReference type="Proteomes" id="UP001220022"/>
    </source>
</evidence>
<proteinExistence type="predicted"/>
<evidence type="ECO:0000259" key="1">
    <source>
        <dbReference type="Pfam" id="PF05685"/>
    </source>
</evidence>
<name>A0ABT5Z971_9ACTN</name>
<dbReference type="InterPro" id="IPR008538">
    <property type="entry name" value="Uma2"/>
</dbReference>
<keyword evidence="2" id="KW-0378">Hydrolase</keyword>
<dbReference type="InterPro" id="IPR012296">
    <property type="entry name" value="Nuclease_put_TT1808"/>
</dbReference>
<gene>
    <name evidence="2" type="ORF">P2L57_33125</name>
</gene>
<dbReference type="Gene3D" id="3.90.1570.10">
    <property type="entry name" value="tt1808, chain A"/>
    <property type="match status" value="1"/>
</dbReference>
<dbReference type="InterPro" id="IPR011335">
    <property type="entry name" value="Restrct_endonuc-II-like"/>
</dbReference>
<keyword evidence="2" id="KW-0255">Endonuclease</keyword>
<accession>A0ABT5Z971</accession>
<dbReference type="SUPFAM" id="SSF52980">
    <property type="entry name" value="Restriction endonuclease-like"/>
    <property type="match status" value="1"/>
</dbReference>
<dbReference type="Proteomes" id="UP001220022">
    <property type="component" value="Unassembled WGS sequence"/>
</dbReference>